<dbReference type="EMBL" id="KZ503267">
    <property type="protein sequence ID" value="PKU66497.1"/>
    <property type="molecule type" value="Genomic_DNA"/>
</dbReference>
<dbReference type="Proteomes" id="UP000233837">
    <property type="component" value="Unassembled WGS sequence"/>
</dbReference>
<protein>
    <submittedName>
        <fullName evidence="1">DNA polymerase</fullName>
    </submittedName>
</protein>
<name>A0A2I0VSW0_9ASPA</name>
<proteinExistence type="predicted"/>
<reference evidence="1 2" key="2">
    <citation type="journal article" date="2017" name="Nature">
        <title>The Apostasia genome and the evolution of orchids.</title>
        <authorList>
            <person name="Zhang G.Q."/>
            <person name="Liu K.W."/>
            <person name="Li Z."/>
            <person name="Lohaus R."/>
            <person name="Hsiao Y.Y."/>
            <person name="Niu S.C."/>
            <person name="Wang J.Y."/>
            <person name="Lin Y.C."/>
            <person name="Xu Q."/>
            <person name="Chen L.J."/>
            <person name="Yoshida K."/>
            <person name="Fujiwara S."/>
            <person name="Wang Z.W."/>
            <person name="Zhang Y.Q."/>
            <person name="Mitsuda N."/>
            <person name="Wang M."/>
            <person name="Liu G.H."/>
            <person name="Pecoraro L."/>
            <person name="Huang H.X."/>
            <person name="Xiao X.J."/>
            <person name="Lin M."/>
            <person name="Wu X.Y."/>
            <person name="Wu W.L."/>
            <person name="Chen Y.Y."/>
            <person name="Chang S.B."/>
            <person name="Sakamoto S."/>
            <person name="Ohme-Takagi M."/>
            <person name="Yagi M."/>
            <person name="Zeng S.J."/>
            <person name="Shen C.Y."/>
            <person name="Yeh C.M."/>
            <person name="Luo Y.B."/>
            <person name="Tsai W.C."/>
            <person name="Van de Peer Y."/>
            <person name="Liu Z.J."/>
        </authorList>
    </citation>
    <scope>NUCLEOTIDE SEQUENCE [LARGE SCALE GENOMIC DNA]</scope>
    <source>
        <tissue evidence="1">The whole plant</tissue>
    </source>
</reference>
<dbReference type="AlphaFoldDB" id="A0A2I0VSW0"/>
<evidence type="ECO:0000313" key="2">
    <source>
        <dbReference type="Proteomes" id="UP000233837"/>
    </source>
</evidence>
<evidence type="ECO:0000313" key="1">
    <source>
        <dbReference type="EMBL" id="PKU66497.1"/>
    </source>
</evidence>
<gene>
    <name evidence="1" type="ORF">MA16_Dca006825</name>
</gene>
<dbReference type="STRING" id="906689.A0A2I0VSW0"/>
<sequence>MYRPSLSSEERDSTLYSIMKAGLSEIEPITARAIRNRKRSYPRHIQALKPSRTELKPFLVADTETILIDNEHKPYAVGLLLVRPGKEIKNQLIDTYFSEDHSLILDSFEERSTKEEAKGVGFSTCFRRKRKELGSLPASRGSKRS</sequence>
<keyword evidence="2" id="KW-1185">Reference proteome</keyword>
<accession>A0A2I0VSW0</accession>
<reference evidence="1 2" key="1">
    <citation type="journal article" date="2016" name="Sci. Rep.">
        <title>The Dendrobium catenatum Lindl. genome sequence provides insights into polysaccharide synthase, floral development and adaptive evolution.</title>
        <authorList>
            <person name="Zhang G.Q."/>
            <person name="Xu Q."/>
            <person name="Bian C."/>
            <person name="Tsai W.C."/>
            <person name="Yeh C.M."/>
            <person name="Liu K.W."/>
            <person name="Yoshida K."/>
            <person name="Zhang L.S."/>
            <person name="Chang S.B."/>
            <person name="Chen F."/>
            <person name="Shi Y."/>
            <person name="Su Y.Y."/>
            <person name="Zhang Y.Q."/>
            <person name="Chen L.J."/>
            <person name="Yin Y."/>
            <person name="Lin M."/>
            <person name="Huang H."/>
            <person name="Deng H."/>
            <person name="Wang Z.W."/>
            <person name="Zhu S.L."/>
            <person name="Zhao X."/>
            <person name="Deng C."/>
            <person name="Niu S.C."/>
            <person name="Huang J."/>
            <person name="Wang M."/>
            <person name="Liu G.H."/>
            <person name="Yang H.J."/>
            <person name="Xiao X.J."/>
            <person name="Hsiao Y.Y."/>
            <person name="Wu W.L."/>
            <person name="Chen Y.Y."/>
            <person name="Mitsuda N."/>
            <person name="Ohme-Takagi M."/>
            <person name="Luo Y.B."/>
            <person name="Van de Peer Y."/>
            <person name="Liu Z.J."/>
        </authorList>
    </citation>
    <scope>NUCLEOTIDE SEQUENCE [LARGE SCALE GENOMIC DNA]</scope>
    <source>
        <tissue evidence="1">The whole plant</tissue>
    </source>
</reference>
<organism evidence="1 2">
    <name type="scientific">Dendrobium catenatum</name>
    <dbReference type="NCBI Taxonomy" id="906689"/>
    <lineage>
        <taxon>Eukaryota</taxon>
        <taxon>Viridiplantae</taxon>
        <taxon>Streptophyta</taxon>
        <taxon>Embryophyta</taxon>
        <taxon>Tracheophyta</taxon>
        <taxon>Spermatophyta</taxon>
        <taxon>Magnoliopsida</taxon>
        <taxon>Liliopsida</taxon>
        <taxon>Asparagales</taxon>
        <taxon>Orchidaceae</taxon>
        <taxon>Epidendroideae</taxon>
        <taxon>Malaxideae</taxon>
        <taxon>Dendrobiinae</taxon>
        <taxon>Dendrobium</taxon>
    </lineage>
</organism>